<keyword evidence="2" id="KW-1185">Reference proteome</keyword>
<proteinExistence type="predicted"/>
<name>A0ACB0ZJS8_MELEN</name>
<reference evidence="1" key="1">
    <citation type="submission" date="2023-11" db="EMBL/GenBank/DDBJ databases">
        <authorList>
            <person name="Poullet M."/>
        </authorList>
    </citation>
    <scope>NUCLEOTIDE SEQUENCE</scope>
    <source>
        <strain evidence="1">E1834</strain>
    </source>
</reference>
<dbReference type="Proteomes" id="UP001497535">
    <property type="component" value="Unassembled WGS sequence"/>
</dbReference>
<protein>
    <submittedName>
        <fullName evidence="1">Uncharacterized protein</fullName>
    </submittedName>
</protein>
<evidence type="ECO:0000313" key="1">
    <source>
        <dbReference type="EMBL" id="CAK5079248.1"/>
    </source>
</evidence>
<evidence type="ECO:0000313" key="2">
    <source>
        <dbReference type="Proteomes" id="UP001497535"/>
    </source>
</evidence>
<accession>A0ACB0ZJS8</accession>
<sequence>MGFWSYIKAQFLDLYLYVYLFMLHKRMNVNKNRLMSPTFIIFWLSWLYYTMLMHKHTSRGVWEIKTCAAKNKGISFIRTLYVQVLISSIFPTKNS</sequence>
<organism evidence="1 2">
    <name type="scientific">Meloidogyne enterolobii</name>
    <name type="common">Root-knot nematode worm</name>
    <name type="synonym">Meloidogyne mayaguensis</name>
    <dbReference type="NCBI Taxonomy" id="390850"/>
    <lineage>
        <taxon>Eukaryota</taxon>
        <taxon>Metazoa</taxon>
        <taxon>Ecdysozoa</taxon>
        <taxon>Nematoda</taxon>
        <taxon>Chromadorea</taxon>
        <taxon>Rhabditida</taxon>
        <taxon>Tylenchina</taxon>
        <taxon>Tylenchomorpha</taxon>
        <taxon>Tylenchoidea</taxon>
        <taxon>Meloidogynidae</taxon>
        <taxon>Meloidogyninae</taxon>
        <taxon>Meloidogyne</taxon>
    </lineage>
</organism>
<dbReference type="EMBL" id="CAVMJV010000037">
    <property type="protein sequence ID" value="CAK5079248.1"/>
    <property type="molecule type" value="Genomic_DNA"/>
</dbReference>
<comment type="caution">
    <text evidence="1">The sequence shown here is derived from an EMBL/GenBank/DDBJ whole genome shotgun (WGS) entry which is preliminary data.</text>
</comment>
<gene>
    <name evidence="1" type="ORF">MENTE1834_LOCUS26346</name>
</gene>